<keyword evidence="3" id="KW-1185">Reference proteome</keyword>
<proteinExistence type="predicted"/>
<evidence type="ECO:0008006" key="4">
    <source>
        <dbReference type="Google" id="ProtNLM"/>
    </source>
</evidence>
<sequence>MRSFMLHSALGLALLWAAGNPLASPDYALRSTVPSPRLQAASHHPYSWLMRPYNEQQTLAARFAVPVGCQRIAAAPNSFAHWLRYLPLRPKNTPVYLHNGRLKTPQTVHAAVLDLDTGPHDLQQCADAVMRLRAEYQFTQNFRQIHFRLTSGHDIWFGDWVAGQGFRVQGDEVLPAPRNAEAPTHAALRRYLDQIFTYAGSLSLSRELRPVPLGEVQPGDVLIKGGSPGHAVMVLDVAEHPATKRRYALLAQSYMPAQDMHVLRNRPSTGLGAWFYIDPAAEWLETPEWDFTAAQLMRWQ</sequence>
<dbReference type="InterPro" id="IPR032315">
    <property type="entry name" value="DUF4846"/>
</dbReference>
<organism evidence="2 3">
    <name type="scientific">Hymenobacter oligotrophus</name>
    <dbReference type="NCBI Taxonomy" id="2319843"/>
    <lineage>
        <taxon>Bacteria</taxon>
        <taxon>Pseudomonadati</taxon>
        <taxon>Bacteroidota</taxon>
        <taxon>Cytophagia</taxon>
        <taxon>Cytophagales</taxon>
        <taxon>Hymenobacteraceae</taxon>
        <taxon>Hymenobacter</taxon>
    </lineage>
</organism>
<dbReference type="RefSeq" id="WP_119444222.1">
    <property type="nucleotide sequence ID" value="NZ_CP032317.1"/>
</dbReference>
<evidence type="ECO:0000256" key="1">
    <source>
        <dbReference type="SAM" id="SignalP"/>
    </source>
</evidence>
<dbReference type="AlphaFoldDB" id="A0A3B7QZK8"/>
<evidence type="ECO:0000313" key="2">
    <source>
        <dbReference type="EMBL" id="AYA36643.1"/>
    </source>
</evidence>
<dbReference type="EMBL" id="CP032317">
    <property type="protein sequence ID" value="AYA36643.1"/>
    <property type="molecule type" value="Genomic_DNA"/>
</dbReference>
<feature type="chain" id="PRO_5017796481" description="DUF4846 domain-containing protein" evidence="1">
    <location>
        <begin position="24"/>
        <end position="300"/>
    </location>
</feature>
<reference evidence="2 3" key="1">
    <citation type="submission" date="2018-09" db="EMBL/GenBank/DDBJ databases">
        <title>Hymenobacter medium sp. nov., isolated from R2A medium.</title>
        <authorList>
            <person name="Yingchao G."/>
        </authorList>
    </citation>
    <scope>NUCLEOTIDE SEQUENCE [LARGE SCALE GENOMIC DNA]</scope>
    <source>
        <strain evidence="3">sh-6</strain>
    </source>
</reference>
<evidence type="ECO:0000313" key="3">
    <source>
        <dbReference type="Proteomes" id="UP000262802"/>
    </source>
</evidence>
<dbReference type="Pfam" id="PF16138">
    <property type="entry name" value="DUF4846"/>
    <property type="match status" value="1"/>
</dbReference>
<name>A0A3B7QZK8_9BACT</name>
<dbReference type="OrthoDB" id="5511471at2"/>
<protein>
    <recommendedName>
        <fullName evidence="4">DUF4846 domain-containing protein</fullName>
    </recommendedName>
</protein>
<accession>A0A3B7QZK8</accession>
<keyword evidence="1" id="KW-0732">Signal</keyword>
<feature type="signal peptide" evidence="1">
    <location>
        <begin position="1"/>
        <end position="23"/>
    </location>
</feature>
<gene>
    <name evidence="2" type="ORF">D3Y59_05970</name>
</gene>
<dbReference type="Proteomes" id="UP000262802">
    <property type="component" value="Chromosome"/>
</dbReference>
<dbReference type="KEGG" id="hyh:D3Y59_05970"/>